<accession>A0A7L8ZJP8</accession>
<dbReference type="Proteomes" id="UP000593732">
    <property type="component" value="Segment"/>
</dbReference>
<dbReference type="RefSeq" id="YP_009998319.1">
    <property type="nucleotide sequence ID" value="NC_052986.1"/>
</dbReference>
<dbReference type="KEGG" id="vg:62680905"/>
<organism evidence="1 2">
    <name type="scientific">Aeromonas phage BUCT551</name>
    <dbReference type="NCBI Taxonomy" id="2776735"/>
    <lineage>
        <taxon>Viruses</taxon>
        <taxon>Duplodnaviria</taxon>
        <taxon>Heunggongvirae</taxon>
        <taxon>Uroviricota</taxon>
        <taxon>Caudoviricetes</taxon>
        <taxon>Casjensviridae</taxon>
        <taxon>Sharonstreetvirus</taxon>
        <taxon>Sharonstreetvirus BUCT551</taxon>
    </lineage>
</organism>
<dbReference type="EMBL" id="MT952005">
    <property type="protein sequence ID" value="QOI69619.1"/>
    <property type="molecule type" value="Genomic_DNA"/>
</dbReference>
<reference evidence="1 2" key="1">
    <citation type="submission" date="2020-09" db="EMBL/GenBank/DDBJ databases">
        <authorList>
            <person name="Qin H."/>
            <person name="Tong Y."/>
            <person name="Fan H."/>
            <person name="Song L."/>
            <person name="An X."/>
            <person name="Hu Y."/>
        </authorList>
    </citation>
    <scope>NUCLEOTIDE SEQUENCE [LARGE SCALE GENOMIC DNA]</scope>
</reference>
<proteinExistence type="predicted"/>
<keyword evidence="2" id="KW-1185">Reference proteome</keyword>
<name>A0A7L8ZJP8_9CAUD</name>
<sequence>MKTIASYAAMTIVDLEQDNIEILDTDCDRLNPARRIFCTEFKAVRGDALFNAVTPGNIWAEYERDGRADRIPAALERAENLGHEKYWFNSDAVCLSSEPGERETWHLLRDGQIVTMRGERFVIRVGHRGAVRLEAAPAPVDPAEVAPVSATPRTFEQYADLVAALENGPIKIGSLTLEKGASRYLMRDERTGNSHSLEISETNPMRLAAHWLGFVSNATPDHGEDVVILLPVVLPNGRRVYDRDKVALIDYLDNLASVEGHPLHGVEFRIYFSPSSVDGPAELWGDRDKITAANLAQLVADFLASCPAE</sequence>
<evidence type="ECO:0000313" key="2">
    <source>
        <dbReference type="Proteomes" id="UP000593732"/>
    </source>
</evidence>
<protein>
    <submittedName>
        <fullName evidence="1">Uncharacterized protein</fullName>
    </submittedName>
</protein>
<dbReference type="GeneID" id="62680905"/>
<evidence type="ECO:0000313" key="1">
    <source>
        <dbReference type="EMBL" id="QOI69619.1"/>
    </source>
</evidence>